<feature type="region of interest" description="C-terminal hotdog fold" evidence="9">
    <location>
        <begin position="977"/>
        <end position="1130"/>
    </location>
</feature>
<keyword evidence="6" id="KW-0677">Repeat</keyword>
<dbReference type="Pfam" id="PF07993">
    <property type="entry name" value="NAD_binding_4"/>
    <property type="match status" value="1"/>
</dbReference>
<feature type="region of interest" description="Disordered" evidence="10">
    <location>
        <begin position="2220"/>
        <end position="2246"/>
    </location>
</feature>
<dbReference type="Gene3D" id="3.40.366.10">
    <property type="entry name" value="Malonyl-Coenzyme A Acyl Carrier Protein, domain 2"/>
    <property type="match status" value="1"/>
</dbReference>
<dbReference type="Pfam" id="PF23114">
    <property type="entry name" value="NAD-bd_HRPKS_sdrA"/>
    <property type="match status" value="1"/>
</dbReference>
<evidence type="ECO:0000259" key="11">
    <source>
        <dbReference type="PROSITE" id="PS50075"/>
    </source>
</evidence>
<dbReference type="InterPro" id="IPR016036">
    <property type="entry name" value="Malonyl_transacylase_ACP-bd"/>
</dbReference>
<dbReference type="PROSITE" id="PS52019">
    <property type="entry name" value="PKS_MFAS_DH"/>
    <property type="match status" value="1"/>
</dbReference>
<keyword evidence="2" id="KW-0597">Phosphoprotein</keyword>
<feature type="domain" description="Carrier" evidence="11">
    <location>
        <begin position="2124"/>
        <end position="2210"/>
    </location>
</feature>
<evidence type="ECO:0000259" key="13">
    <source>
        <dbReference type="PROSITE" id="PS52019"/>
    </source>
</evidence>
<evidence type="ECO:0000256" key="1">
    <source>
        <dbReference type="ARBA" id="ARBA00022450"/>
    </source>
</evidence>
<evidence type="ECO:0000256" key="4">
    <source>
        <dbReference type="ARBA" id="ARBA00022603"/>
    </source>
</evidence>
<dbReference type="GO" id="GO:0006633">
    <property type="term" value="P:fatty acid biosynthetic process"/>
    <property type="evidence" value="ECO:0007669"/>
    <property type="project" value="TreeGrafter"/>
</dbReference>
<dbReference type="InterPro" id="IPR049551">
    <property type="entry name" value="PKS_DH_C"/>
</dbReference>
<dbReference type="CDD" id="cd00833">
    <property type="entry name" value="PKS"/>
    <property type="match status" value="1"/>
</dbReference>
<dbReference type="Pfam" id="PF00668">
    <property type="entry name" value="Condensation"/>
    <property type="match status" value="1"/>
</dbReference>
<dbReference type="InterPro" id="IPR020845">
    <property type="entry name" value="AMP-binding_CS"/>
</dbReference>
<evidence type="ECO:0000256" key="7">
    <source>
        <dbReference type="ARBA" id="ARBA00023268"/>
    </source>
</evidence>
<feature type="region of interest" description="N-terminal hotdog fold" evidence="9">
    <location>
        <begin position="823"/>
        <end position="962"/>
    </location>
</feature>
<dbReference type="InterPro" id="IPR001227">
    <property type="entry name" value="Ac_transferase_dom_sf"/>
</dbReference>
<keyword evidence="3" id="KW-0436">Ligase</keyword>
<dbReference type="InterPro" id="IPR036291">
    <property type="entry name" value="NAD(P)-bd_dom_sf"/>
</dbReference>
<dbReference type="InterPro" id="IPR016039">
    <property type="entry name" value="Thiolase-like"/>
</dbReference>
<dbReference type="SUPFAM" id="SSF53335">
    <property type="entry name" value="S-adenosyl-L-methionine-dependent methyltransferases"/>
    <property type="match status" value="1"/>
</dbReference>
<dbReference type="InterPro" id="IPR014031">
    <property type="entry name" value="Ketoacyl_synth_C"/>
</dbReference>
<dbReference type="Gene3D" id="3.30.559.10">
    <property type="entry name" value="Chloramphenicol acetyltransferase-like domain"/>
    <property type="match status" value="1"/>
</dbReference>
<keyword evidence="15" id="KW-1185">Reference proteome</keyword>
<dbReference type="SMART" id="SM00823">
    <property type="entry name" value="PKS_PP"/>
    <property type="match status" value="2"/>
</dbReference>
<dbReference type="InterPro" id="IPR020806">
    <property type="entry name" value="PKS_PP-bd"/>
</dbReference>
<dbReference type="Pfam" id="PF08659">
    <property type="entry name" value="KR"/>
    <property type="match status" value="1"/>
</dbReference>
<dbReference type="InterPro" id="IPR020841">
    <property type="entry name" value="PKS_Beta-ketoAc_synthase_dom"/>
</dbReference>
<comment type="similarity">
    <text evidence="8">In the C-terminal section; belongs to the NRP synthetase family.</text>
</comment>
<dbReference type="SMART" id="SM00822">
    <property type="entry name" value="PKS_KR"/>
    <property type="match status" value="1"/>
</dbReference>
<dbReference type="Pfam" id="PF00550">
    <property type="entry name" value="PP-binding"/>
    <property type="match status" value="2"/>
</dbReference>
<dbReference type="InterPro" id="IPR009081">
    <property type="entry name" value="PP-bd_ACP"/>
</dbReference>
<organism evidence="14 15">
    <name type="scientific">Trichophyton tonsurans (strain CBS 112818)</name>
    <name type="common">Scalp ringworm fungus</name>
    <dbReference type="NCBI Taxonomy" id="647933"/>
    <lineage>
        <taxon>Eukaryota</taxon>
        <taxon>Fungi</taxon>
        <taxon>Dikarya</taxon>
        <taxon>Ascomycota</taxon>
        <taxon>Pezizomycotina</taxon>
        <taxon>Eurotiomycetes</taxon>
        <taxon>Eurotiomycetidae</taxon>
        <taxon>Onygenales</taxon>
        <taxon>Arthrodermataceae</taxon>
        <taxon>Trichophyton</taxon>
    </lineage>
</organism>
<dbReference type="GO" id="GO:0008168">
    <property type="term" value="F:methyltransferase activity"/>
    <property type="evidence" value="ECO:0007669"/>
    <property type="project" value="UniProtKB-KW"/>
</dbReference>
<dbReference type="Gene3D" id="3.40.50.720">
    <property type="entry name" value="NAD(P)-binding Rossmann-like Domain"/>
    <property type="match status" value="2"/>
</dbReference>
<dbReference type="SMART" id="SM00827">
    <property type="entry name" value="PKS_AT"/>
    <property type="match status" value="1"/>
</dbReference>
<evidence type="ECO:0000259" key="12">
    <source>
        <dbReference type="PROSITE" id="PS52004"/>
    </source>
</evidence>
<dbReference type="InterPro" id="IPR057326">
    <property type="entry name" value="KR_dom"/>
</dbReference>
<dbReference type="InterPro" id="IPR000873">
    <property type="entry name" value="AMP-dep_synth/lig_dom"/>
</dbReference>
<evidence type="ECO:0000256" key="10">
    <source>
        <dbReference type="SAM" id="MobiDB-lite"/>
    </source>
</evidence>
<evidence type="ECO:0000256" key="5">
    <source>
        <dbReference type="ARBA" id="ARBA00022679"/>
    </source>
</evidence>
<dbReference type="PROSITE" id="PS50075">
    <property type="entry name" value="CARRIER"/>
    <property type="match status" value="2"/>
</dbReference>
<dbReference type="InterPro" id="IPR014043">
    <property type="entry name" value="Acyl_transferase_dom"/>
</dbReference>
<evidence type="ECO:0000256" key="3">
    <source>
        <dbReference type="ARBA" id="ARBA00022598"/>
    </source>
</evidence>
<dbReference type="GO" id="GO:0031177">
    <property type="term" value="F:phosphopantetheine binding"/>
    <property type="evidence" value="ECO:0007669"/>
    <property type="project" value="InterPro"/>
</dbReference>
<dbReference type="InterPro" id="IPR016035">
    <property type="entry name" value="Acyl_Trfase/lysoPLipase"/>
</dbReference>
<evidence type="ECO:0000256" key="9">
    <source>
        <dbReference type="PROSITE-ProRule" id="PRU01363"/>
    </source>
</evidence>
<keyword evidence="5" id="KW-0808">Transferase</keyword>
<dbReference type="InterPro" id="IPR042099">
    <property type="entry name" value="ANL_N_sf"/>
</dbReference>
<evidence type="ECO:0000256" key="6">
    <source>
        <dbReference type="ARBA" id="ARBA00022737"/>
    </source>
</evidence>
<dbReference type="PROSITE" id="PS52004">
    <property type="entry name" value="KS3_2"/>
    <property type="match status" value="1"/>
</dbReference>
<sequence>MPQRKEPIAIIGCACNFPGNATTPSKLWKLLKEPYDLSRPVPQNRFDADVWHHKDNAHHGTSNVTRSYFLEADPAAFDATFFNIPPNECEAIDPQQRMLLETVYESLCAAGVTMESLRGSSTACYVGLMCDDWAGMLACWLRTGTVYRNMLQPGYPVPLWLTVSPTSSIGMYIAESKLKMLSPDGKSRIWDQGANGYARGEGLAAVVLKTLSQAIKDGDRIECVTRETAFNQDGRTTGITMPSNLAQTALIRETYKKAGLDPLDPNHQPQFFHAHGTGTPAGDPQEAEAISRAFFNDYQTAEKKLWVGSIKTIIGHTGGTAGLASLIGTSLALQNKTIPPNLHLNQIAEKVKPFYTNLQVPTTSHKWQSPPAGQPMRASVNSFGFGGANAHAILESYEPFLSLENSLDVSDIAWTLQKRRSALAYKIAISGRSTTDIVATINAARNQKEGLGVRSSGPEKLTVLGVFTGQGAQWPTMGSELIKASAHVRNIIANLDRSLQELPKADRPSWSIREELEADKRFSRLSEAALAQPLCTAVQIVLVDLLKAAGANLEFKAVIGHSSGEIAAAYASGFISARDAIRVAYYRGLYAKFAGSSSGKKGAMMAVGTTLEEAEEFCQLEEFHGRITVAASNAATSVTLSGDEDAIDAALVVFKDESKFVRKLRVDTAYHSFHMNACSEMYFKAMASCSIDFRGGNPSISWYSSVIPDTNMACANLNGQYWADNMNNTVLFSQAGNTAVKESGPFDLVIEIGPHPALKGPCLENLEQATGVGGTPYTGLLSRGVDDVKAFSAALGYIWEYFGPSAVDFEGYDKVISSGAQRNNLSGELPGYSWDHSRAYWLDSRVATSYTTREAPHPMLGVNVVEGTTETQIQWRNILFPKEITWIPGHRLQGQNLEDVDIARAISFLDDTTGIELIFTLNVLSSEHDAVSASFQISSCPKGDNVLTLNGKGKISLRFGDPVVNALSTSLMPQFNMTSVDIDRFYKYLSDMGYNYSPPFKAISSILRRKDAAVGEITDARGEAWEDNFLVHPGFVDTSFQAVFAAFSSPGDDRLWSIHVPTKINRLSINPSLAVFSPSEEIVWPWQAAVTSGTHDTPTADIEVFAPNKSGVLMEIEGIVLVPLAKASGENDVKLFSNLIYDLAQPDATIASPHRLPESDAHIARVSERFSFYWINQLLNTITTKEEEETLPHFKHMLRWCRFVHKQVIDGEHPFVGPDAVNDTLDYVESLVANAGDRADIGILRAVGQNIAHVIRTRGNIHEYALKDNILDRFYEEAIGLDITNQWEANLAAQIAYRYPRMNIIEIGAGTGGSTRLILPTLGKAFSTYTFTDISSGFFEAAEERFSKYADRMIFKTLDMEKDLSEQGFTEGHYDMVLASNILHVGPDIDLTLSNVRKLVKPGGWLIKMEVATHFPSLREGFSMSGFPGWWYGAETGRPWGPRITVEEWDKMYRRTGWSGVDTFTPNIDSIDHLVVMVTQAVDSQIYTLRDPLSPEHTHPQRENLVIIGGSTDEVAGIVTECTNILRPHFSSISNVISIDEFSKSESDAAAKLPIMKELMDNQPQKLYGVKEVFSTPREILWVTKGNRSESPFSRMLVGMARTLRREYSGINFQALDVDVLDSNSAKLFAETLLRHLNLNEAAVDFEITVMKSLLQSVEVPLVGHFFLCYGKNNSGESVIALSDQSKSVVHIPKPWTIPYTGEANPAQVLLSIASSLIAHLIIEDAATNSTILVHEPDQIVAAAISKQAASKKIRAFFTTTQTSKKGPQWTYIHPKTPRRLLRKQLPKGVSLFINFSNFSEEQAISNLVGCLPVCCKQSNRYMFFGNSVAKRLGSDVELVSKYLSTGFDISKTANFMVPDNRSTLPLDKVPGYSDKNKRLRRPKVNAEWIESMEDEYGATIKQMPLDITDADALQACYNQICRTMPPIGGVAHGAMVLVDSLFQKMSYDDLMAALRPKVLGAINLDTLFSENTLDFFILFSSITALIDNAGQSNYIGANSFMESLGLQRRRKGLAASVIAISSLIGLGYFERAEDLDIDQFSRSGYRNVSEQDIHTLFAEAIVRGKPGTTESHEVVSGVVPTYADGDIRASYLKDSKFSHLILERTSAKQDGTSFAQIPVRIQLLTATTEEEVCDIMQSGFPRRIKKMLRIPEEDDFNATASLVEQGVDSLVAVEIRTWFSREVDIDMPVLKVLGGSSVSDLINDAMLRISSELTPNLGAEGAKAEANSKPLLPEETPSPSSKPVMVHMSAPTTQEAEPNFKITNVNPAAVSIPAITTTTRPAIQLSTEVKETKSDRQSVDSLAKSEVTEMMSFGQSRFSFLNQALQDKTTFNMAIFVRLSGRIRVKDMERALETVVLRHDALRTRYFSTGEYMESPMQGVIPTSAIKLVVKHCKDESGAYRELDEIRSHVWDLNSWETMQVSLLSSSETMHYFVIGCHHIGMDGFSFNIFYSDLEKAYEGQKLPAIPKSAQYGAFARKQREDWDNGNMNADLAYYREIIPTNLKPIPLFPFAKSSTRLPLDVYGTHSADVRLEPTLTRKIKAASRSLSSTTFHFYLAVLQALVFRQLDDCDEFFIGVADANRTDDKFINTLGFFLNLLPVRFERYAAEKFGDAVQQVRNKVYKGLAHSKLPFDILLDELNVPRSATSTPIFQVFVDYRQGEKWHLARTGYDMTLDIVENATGDTRLKLRLQKCLYTAKHTKLLLEGYVNLLMAFADSPAVDWNAPDVWDSKTINDAIEVGRVSQHGTNICLKDGTGKIMTYSQMARRVNSICSALVTANVTEGDKVAVFQQPTADWVCSLLAIFRAGAVYVPLDLRTPFPHLATIVDQIRPQAILAHSQTLGDMEHINTSASPVVDITNLPTNSPFMPNLAQPGAPAVILFTSGSTGTPKGCSKQFDLKSFAFYVLHQTAYSFDKSLEQIFTALVHGGALYVVPAEQRGDPISITNIMALEGITHTATTPSEYLMWLRYARDNLLKCKSWKCSLLGGEVASDAVLEEFRKLGMPIRLLDSYGPAEITMSCAKVELPYRSMVIGTQAPVGFMLPNYSVAIVDPKMNTLPLGFSGEIVIGGVGVAGGMVYRTGDKGRLTEEGALFFEGRIDGDTQIKLRGVRIELEDIESTILQASAGALTHAVVTVRGEQDSAFLVAHVVFSTTYTEHRDELLARLPTILPLPQYMIPTSFVALDNVPFTAHFKVDRKAVQDLPIPEAEKKSIEELTEQTETETHLAGLWNQIFPTTRSLPPSSDFFHAGGNSLMLVKLQAMIRQSFSVSIQLFDIMNAGTLQNMARLIDDALGVKELDWTAETDLLTLPKSNADLSSPKQKDMVVMMTGATGVLGRNVLAHLVADDRISKIYTLAVRPQSDISTLTRIPDPKGKMVIKHGSLDKARLGLSEKEAMLLSSEIDAILHLGANCSFWDSYYHLRATNVSSVKEIVKIAYPRKVPVHFCSSGGVTMYSGCFPPANGHDGYIASKWAAEKVLANATQELDLRAVLHRPAKASGATTNVPDEIINELLSLARQSQRKPDLDGLTGSIDIVPLERIAGDIARSLFDENVKLGHPEVLTHSSSLNVSIEDFADKITQDKAVSKLEGMPPLKWMGLAKKMGWSQFMVGHEISMNNSKDHIVSTR</sequence>
<name>F2RZZ3_TRIT1</name>
<feature type="domain" description="Carrier" evidence="11">
    <location>
        <begin position="3217"/>
        <end position="3293"/>
    </location>
</feature>
<dbReference type="SUPFAM" id="SSF52777">
    <property type="entry name" value="CoA-dependent acyltransferases"/>
    <property type="match status" value="2"/>
</dbReference>
<dbReference type="Pfam" id="PF00698">
    <property type="entry name" value="Acyl_transf_1"/>
    <property type="match status" value="1"/>
</dbReference>
<dbReference type="Pfam" id="PF14765">
    <property type="entry name" value="PS-DH"/>
    <property type="match status" value="1"/>
</dbReference>
<dbReference type="GO" id="GO:0009403">
    <property type="term" value="P:toxin biosynthetic process"/>
    <property type="evidence" value="ECO:0007669"/>
    <property type="project" value="UniProtKB-ARBA"/>
</dbReference>
<dbReference type="SUPFAM" id="SSF47336">
    <property type="entry name" value="ACP-like"/>
    <property type="match status" value="2"/>
</dbReference>
<dbReference type="EMBL" id="GG698497">
    <property type="protein sequence ID" value="EGD96823.1"/>
    <property type="molecule type" value="Genomic_DNA"/>
</dbReference>
<evidence type="ECO:0000313" key="15">
    <source>
        <dbReference type="Proteomes" id="UP000009172"/>
    </source>
</evidence>
<feature type="domain" description="PKS/mFAS DH" evidence="13">
    <location>
        <begin position="823"/>
        <end position="1130"/>
    </location>
</feature>
<dbReference type="OrthoDB" id="329835at2759"/>
<dbReference type="PANTHER" id="PTHR43775:SF20">
    <property type="entry name" value="HYBRID PKS-NRPS SYNTHETASE APDA"/>
    <property type="match status" value="1"/>
</dbReference>
<gene>
    <name evidence="14" type="ORF">TESG_04253</name>
</gene>
<dbReference type="InterPro" id="IPR042104">
    <property type="entry name" value="PKS_dehydratase_sf"/>
</dbReference>
<feature type="active site" description="Proton donor; for dehydratase activity" evidence="9">
    <location>
        <position position="1037"/>
    </location>
</feature>
<dbReference type="GO" id="GO:0032259">
    <property type="term" value="P:methylation"/>
    <property type="evidence" value="ECO:0007669"/>
    <property type="project" value="UniProtKB-KW"/>
</dbReference>
<proteinExistence type="inferred from homology"/>
<dbReference type="SUPFAM" id="SSF56801">
    <property type="entry name" value="Acetyl-CoA synthetase-like"/>
    <property type="match status" value="1"/>
</dbReference>
<dbReference type="SUPFAM" id="SSF51735">
    <property type="entry name" value="NAD(P)-binding Rossmann-fold domains"/>
    <property type="match status" value="2"/>
</dbReference>
<dbReference type="InterPro" id="IPR029063">
    <property type="entry name" value="SAM-dependent_MTases_sf"/>
</dbReference>
<protein>
    <submittedName>
        <fullName evidence="14">Polyketide synthase</fullName>
    </submittedName>
</protein>
<dbReference type="Gene3D" id="3.40.47.10">
    <property type="match status" value="2"/>
</dbReference>
<dbReference type="InterPro" id="IPR014030">
    <property type="entry name" value="Ketoacyl_synth_N"/>
</dbReference>
<dbReference type="SMART" id="SM00825">
    <property type="entry name" value="PKS_KS"/>
    <property type="match status" value="1"/>
</dbReference>
<dbReference type="InterPro" id="IPR056501">
    <property type="entry name" value="NAD-bd_HRPKS_sdrA"/>
</dbReference>
<dbReference type="PROSITE" id="PS00455">
    <property type="entry name" value="AMP_BINDING"/>
    <property type="match status" value="1"/>
</dbReference>
<dbReference type="Gene3D" id="3.30.300.30">
    <property type="match status" value="1"/>
</dbReference>
<dbReference type="Pfam" id="PF00109">
    <property type="entry name" value="ketoacyl-synt"/>
    <property type="match status" value="2"/>
</dbReference>
<dbReference type="Proteomes" id="UP000009172">
    <property type="component" value="Unassembled WGS sequence"/>
</dbReference>
<keyword evidence="1" id="KW-0596">Phosphopantetheine</keyword>
<dbReference type="Pfam" id="PF00501">
    <property type="entry name" value="AMP-binding"/>
    <property type="match status" value="1"/>
</dbReference>
<dbReference type="PANTHER" id="PTHR43775">
    <property type="entry name" value="FATTY ACID SYNTHASE"/>
    <property type="match status" value="1"/>
</dbReference>
<feature type="domain" description="Ketosynthase family 3 (KS3)" evidence="12">
    <location>
        <begin position="5"/>
        <end position="396"/>
    </location>
</feature>
<dbReference type="Pfam" id="PF08242">
    <property type="entry name" value="Methyltransf_12"/>
    <property type="match status" value="1"/>
</dbReference>
<dbReference type="SUPFAM" id="SSF52151">
    <property type="entry name" value="FabD/lysophospholipase-like"/>
    <property type="match status" value="1"/>
</dbReference>
<dbReference type="InterPro" id="IPR045851">
    <property type="entry name" value="AMP-bd_C_sf"/>
</dbReference>
<dbReference type="Gene3D" id="3.40.50.12780">
    <property type="entry name" value="N-terminal domain of ligase-like"/>
    <property type="match status" value="1"/>
</dbReference>
<dbReference type="InterPro" id="IPR036736">
    <property type="entry name" value="ACP-like_sf"/>
</dbReference>
<dbReference type="Gene3D" id="1.10.1200.10">
    <property type="entry name" value="ACP-like"/>
    <property type="match status" value="2"/>
</dbReference>
<dbReference type="InterPro" id="IPR023213">
    <property type="entry name" value="CAT-like_dom_sf"/>
</dbReference>
<reference evidence="15" key="1">
    <citation type="journal article" date="2012" name="MBio">
        <title>Comparative genome analysis of Trichophyton rubrum and related dermatophytes reveals candidate genes involved in infection.</title>
        <authorList>
            <person name="Martinez D.A."/>
            <person name="Oliver B.G."/>
            <person name="Graeser Y."/>
            <person name="Goldberg J.M."/>
            <person name="Li W."/>
            <person name="Martinez-Rossi N.M."/>
            <person name="Monod M."/>
            <person name="Shelest E."/>
            <person name="Barton R.C."/>
            <person name="Birch E."/>
            <person name="Brakhage A.A."/>
            <person name="Chen Z."/>
            <person name="Gurr S.J."/>
            <person name="Heiman D."/>
            <person name="Heitman J."/>
            <person name="Kosti I."/>
            <person name="Rossi A."/>
            <person name="Saif S."/>
            <person name="Samalova M."/>
            <person name="Saunders C.W."/>
            <person name="Shea T."/>
            <person name="Summerbell R.C."/>
            <person name="Xu J."/>
            <person name="Young S."/>
            <person name="Zeng Q."/>
            <person name="Birren B.W."/>
            <person name="Cuomo C.A."/>
            <person name="White T.C."/>
        </authorList>
    </citation>
    <scope>NUCLEOTIDE SEQUENCE [LARGE SCALE GENOMIC DNA]</scope>
    <source>
        <strain evidence="15">CBS 112818</strain>
    </source>
</reference>
<dbReference type="CDD" id="cd19532">
    <property type="entry name" value="C_PKS-NRPS"/>
    <property type="match status" value="1"/>
</dbReference>
<dbReference type="InterPro" id="IPR001242">
    <property type="entry name" value="Condensation_dom"/>
</dbReference>
<dbReference type="Pfam" id="PF02801">
    <property type="entry name" value="Ketoacyl-synt_C"/>
    <property type="match status" value="1"/>
</dbReference>
<dbReference type="GO" id="GO:0016874">
    <property type="term" value="F:ligase activity"/>
    <property type="evidence" value="ECO:0007669"/>
    <property type="project" value="UniProtKB-KW"/>
</dbReference>
<dbReference type="Gene3D" id="3.40.50.150">
    <property type="entry name" value="Vaccinia Virus protein VP39"/>
    <property type="match status" value="1"/>
</dbReference>
<dbReference type="InterPro" id="IPR020807">
    <property type="entry name" value="PKS_DH"/>
</dbReference>
<feature type="compositionally biased region" description="Low complexity" evidence="10">
    <location>
        <begin position="2229"/>
        <end position="2244"/>
    </location>
</feature>
<dbReference type="InterPro" id="IPR050091">
    <property type="entry name" value="PKS_NRPS_Biosynth_Enz"/>
</dbReference>
<keyword evidence="7" id="KW-0511">Multifunctional enzyme</keyword>
<dbReference type="GO" id="GO:0004312">
    <property type="term" value="F:fatty acid synthase activity"/>
    <property type="evidence" value="ECO:0007669"/>
    <property type="project" value="TreeGrafter"/>
</dbReference>
<dbReference type="Gene3D" id="3.30.559.30">
    <property type="entry name" value="Nonribosomal peptide synthetase, condensation domain"/>
    <property type="match status" value="1"/>
</dbReference>
<dbReference type="SUPFAM" id="SSF53901">
    <property type="entry name" value="Thiolase-like"/>
    <property type="match status" value="2"/>
</dbReference>
<accession>F2RZZ3</accession>
<dbReference type="InterPro" id="IPR049900">
    <property type="entry name" value="PKS_mFAS_DH"/>
</dbReference>
<evidence type="ECO:0000313" key="14">
    <source>
        <dbReference type="EMBL" id="EGD96823.1"/>
    </source>
</evidence>
<feature type="active site" description="Proton acceptor; for dehydratase activity" evidence="9">
    <location>
        <position position="857"/>
    </location>
</feature>
<dbReference type="Gene3D" id="3.10.129.110">
    <property type="entry name" value="Polyketide synthase dehydratase"/>
    <property type="match status" value="1"/>
</dbReference>
<dbReference type="InterPro" id="IPR013217">
    <property type="entry name" value="Methyltransf_12"/>
</dbReference>
<dbReference type="SUPFAM" id="SSF55048">
    <property type="entry name" value="Probable ACP-binding domain of malonyl-CoA ACP transacylase"/>
    <property type="match status" value="1"/>
</dbReference>
<dbReference type="InterPro" id="IPR013120">
    <property type="entry name" value="FAR_NAD-bd"/>
</dbReference>
<dbReference type="HOGENOM" id="CLU_000022_37_2_1"/>
<dbReference type="CDD" id="cd02440">
    <property type="entry name" value="AdoMet_MTases"/>
    <property type="match status" value="1"/>
</dbReference>
<dbReference type="InterPro" id="IPR013968">
    <property type="entry name" value="PKS_KR"/>
</dbReference>
<evidence type="ECO:0000256" key="8">
    <source>
        <dbReference type="ARBA" id="ARBA00029443"/>
    </source>
</evidence>
<evidence type="ECO:0000256" key="2">
    <source>
        <dbReference type="ARBA" id="ARBA00022553"/>
    </source>
</evidence>
<dbReference type="SMART" id="SM00826">
    <property type="entry name" value="PKS_DH"/>
    <property type="match status" value="1"/>
</dbReference>
<keyword evidence="4" id="KW-0489">Methyltransferase</keyword>